<proteinExistence type="predicted"/>
<feature type="compositionally biased region" description="Low complexity" evidence="1">
    <location>
        <begin position="38"/>
        <end position="50"/>
    </location>
</feature>
<evidence type="ECO:0000313" key="2">
    <source>
        <dbReference type="EMBL" id="CEM51908.1"/>
    </source>
</evidence>
<sequence>MCSPTNVRAAEDDRGSHIPCIATSRLRTVMETTRGRATSGVGSTQTGGSSPKTFPASRKVTCPNPGEDSTGGCSRCASRVSFEDAEETQTRKTRTVLPFHELGVRGVLHAVCNELTGLRPTEAPNHNS</sequence>
<accession>A0A0G4I4M0</accession>
<organism evidence="2">
    <name type="scientific">Chromera velia CCMP2878</name>
    <dbReference type="NCBI Taxonomy" id="1169474"/>
    <lineage>
        <taxon>Eukaryota</taxon>
        <taxon>Sar</taxon>
        <taxon>Alveolata</taxon>
        <taxon>Colpodellida</taxon>
        <taxon>Chromeraceae</taxon>
        <taxon>Chromera</taxon>
    </lineage>
</organism>
<dbReference type="EMBL" id="CDMZ01005088">
    <property type="protein sequence ID" value="CEM51908.1"/>
    <property type="molecule type" value="Genomic_DNA"/>
</dbReference>
<name>A0A0G4I4M0_9ALVE</name>
<dbReference type="VEuPathDB" id="CryptoDB:Cvel_10935"/>
<protein>
    <submittedName>
        <fullName evidence="2">Uncharacterized protein</fullName>
    </submittedName>
</protein>
<evidence type="ECO:0000256" key="1">
    <source>
        <dbReference type="SAM" id="MobiDB-lite"/>
    </source>
</evidence>
<reference evidence="2" key="1">
    <citation type="submission" date="2014-11" db="EMBL/GenBank/DDBJ databases">
        <authorList>
            <person name="Otto D Thomas"/>
            <person name="Naeem Raeece"/>
        </authorList>
    </citation>
    <scope>NUCLEOTIDE SEQUENCE</scope>
</reference>
<gene>
    <name evidence="2" type="ORF">Cvel_10935</name>
</gene>
<feature type="region of interest" description="Disordered" evidence="1">
    <location>
        <begin position="32"/>
        <end position="75"/>
    </location>
</feature>
<dbReference type="AlphaFoldDB" id="A0A0G4I4M0"/>